<evidence type="ECO:0000256" key="2">
    <source>
        <dbReference type="ARBA" id="ARBA00023136"/>
    </source>
</evidence>
<evidence type="ECO:0008006" key="6">
    <source>
        <dbReference type="Google" id="ProtNLM"/>
    </source>
</evidence>
<dbReference type="Proteomes" id="UP000266340">
    <property type="component" value="Unassembled WGS sequence"/>
</dbReference>
<dbReference type="GO" id="GO:0016020">
    <property type="term" value="C:membrane"/>
    <property type="evidence" value="ECO:0007669"/>
    <property type="project" value="InterPro"/>
</dbReference>
<evidence type="ECO:0000313" key="4">
    <source>
        <dbReference type="EMBL" id="RIE02702.1"/>
    </source>
</evidence>
<dbReference type="OrthoDB" id="1726708at2"/>
<sequence length="183" mass="20160">MIGPEQRSVEEPVAESTVRGPRDGFTESLGVNLPLIRKRLKTPDLKVAGMTVGSYSRTEVAVVYIKGIADPALAGEIKRRIEGMRIEGLLESESIEEWISDNPVSPFPQLLSTERPDVVCANLLEGRIAILIDGTPFALVAPVSLFSMLQSPEDYYQNILSSSFIAGFAMFFSSCRCCFRRLT</sequence>
<protein>
    <recommendedName>
        <fullName evidence="6">Spore germination protein</fullName>
    </recommendedName>
</protein>
<proteinExistence type="inferred from homology"/>
<comment type="caution">
    <text evidence="4">The sequence shown here is derived from an EMBL/GenBank/DDBJ whole genome shotgun (WGS) entry which is preliminary data.</text>
</comment>
<dbReference type="GO" id="GO:0009847">
    <property type="term" value="P:spore germination"/>
    <property type="evidence" value="ECO:0007669"/>
    <property type="project" value="InterPro"/>
</dbReference>
<feature type="region of interest" description="Disordered" evidence="3">
    <location>
        <begin position="1"/>
        <end position="22"/>
    </location>
</feature>
<gene>
    <name evidence="4" type="ORF">D3H35_18780</name>
</gene>
<dbReference type="AlphaFoldDB" id="A0A398CKM8"/>
<reference evidence="4 5" key="1">
    <citation type="submission" date="2018-09" db="EMBL/GenBank/DDBJ databases">
        <title>Cohnella cavernae sp. nov., isolated from a karst cave.</title>
        <authorList>
            <person name="Zhu H."/>
        </authorList>
    </citation>
    <scope>NUCLEOTIDE SEQUENCE [LARGE SCALE GENOMIC DNA]</scope>
    <source>
        <strain evidence="4 5">K2E09-144</strain>
    </source>
</reference>
<comment type="similarity">
    <text evidence="1">Belongs to the GerABKA family.</text>
</comment>
<dbReference type="PANTHER" id="PTHR22550:SF5">
    <property type="entry name" value="LEUCINE ZIPPER PROTEIN 4"/>
    <property type="match status" value="1"/>
</dbReference>
<dbReference type="Pfam" id="PF03323">
    <property type="entry name" value="GerA"/>
    <property type="match status" value="1"/>
</dbReference>
<dbReference type="InterPro" id="IPR050768">
    <property type="entry name" value="UPF0353/GerABKA_families"/>
</dbReference>
<evidence type="ECO:0000256" key="3">
    <source>
        <dbReference type="SAM" id="MobiDB-lite"/>
    </source>
</evidence>
<keyword evidence="5" id="KW-1185">Reference proteome</keyword>
<evidence type="ECO:0000313" key="5">
    <source>
        <dbReference type="Proteomes" id="UP000266340"/>
    </source>
</evidence>
<accession>A0A398CKM8</accession>
<evidence type="ECO:0000256" key="1">
    <source>
        <dbReference type="ARBA" id="ARBA00005278"/>
    </source>
</evidence>
<dbReference type="InterPro" id="IPR004995">
    <property type="entry name" value="Spore_Ger"/>
</dbReference>
<dbReference type="PANTHER" id="PTHR22550">
    <property type="entry name" value="SPORE GERMINATION PROTEIN"/>
    <property type="match status" value="1"/>
</dbReference>
<dbReference type="EMBL" id="QXJM01000039">
    <property type="protein sequence ID" value="RIE02702.1"/>
    <property type="molecule type" value="Genomic_DNA"/>
</dbReference>
<name>A0A398CKM8_9BACL</name>
<organism evidence="4 5">
    <name type="scientific">Cohnella faecalis</name>
    <dbReference type="NCBI Taxonomy" id="2315694"/>
    <lineage>
        <taxon>Bacteria</taxon>
        <taxon>Bacillati</taxon>
        <taxon>Bacillota</taxon>
        <taxon>Bacilli</taxon>
        <taxon>Bacillales</taxon>
        <taxon>Paenibacillaceae</taxon>
        <taxon>Cohnella</taxon>
    </lineage>
</organism>
<keyword evidence="2" id="KW-0472">Membrane</keyword>